<dbReference type="InterPro" id="IPR036465">
    <property type="entry name" value="vWFA_dom_sf"/>
</dbReference>
<sequence length="395" mass="42669">MVLDVSGSMDGAKLVLTKHALNFIIENLGPGDRLSLVAFSSSASRIFPLLRMTDTGREVAKQAVSSLNAEGGTNIVEGLKKGIRVLNQRRERNSVSSIILLSDGKDTYNNNAMIRGRKNHNSSSATPILSMLSASIFCQNGEHLNNGHLPTFPIHTFGFGADHDSSAMNGIADASGGTFSFIETVDTMREAFARCIGGLLSVSAQELQLTVSSASHGVRVRSISSGRYAREISEGGLKGLVHIGDMYADEEKEFLVNLSIPPWPVLEGEEGVKRMSLLKFTCSFKDSVSNVTTEVEGVTVEVSRPKVLSPAEKILSLEVDRQRNRLWVADGISEAREMADNGNFSGAQAVLSNRISTLVSSASAQAGDSLCSWLECELMEIRQRMANVDTYVHQA</sequence>
<proteinExistence type="predicted"/>
<evidence type="ECO:0000313" key="2">
    <source>
        <dbReference type="EMBL" id="KZV24321.1"/>
    </source>
</evidence>
<gene>
    <name evidence="2" type="ORF">F511_01803</name>
</gene>
<dbReference type="AlphaFoldDB" id="A0A2Z7AQW7"/>
<dbReference type="PANTHER" id="PTHR10579">
    <property type="entry name" value="CALCIUM-ACTIVATED CHLORIDE CHANNEL REGULATOR"/>
    <property type="match status" value="1"/>
</dbReference>
<dbReference type="PANTHER" id="PTHR10579:SF146">
    <property type="entry name" value="RING-TYPE DOMAIN-CONTAINING PROTEIN"/>
    <property type="match status" value="1"/>
</dbReference>
<dbReference type="Proteomes" id="UP000250235">
    <property type="component" value="Unassembled WGS sequence"/>
</dbReference>
<name>A0A2Z7AQW7_9LAMI</name>
<accession>A0A2Z7AQW7</accession>
<organism evidence="2 3">
    <name type="scientific">Dorcoceras hygrometricum</name>
    <dbReference type="NCBI Taxonomy" id="472368"/>
    <lineage>
        <taxon>Eukaryota</taxon>
        <taxon>Viridiplantae</taxon>
        <taxon>Streptophyta</taxon>
        <taxon>Embryophyta</taxon>
        <taxon>Tracheophyta</taxon>
        <taxon>Spermatophyta</taxon>
        <taxon>Magnoliopsida</taxon>
        <taxon>eudicotyledons</taxon>
        <taxon>Gunneridae</taxon>
        <taxon>Pentapetalae</taxon>
        <taxon>asterids</taxon>
        <taxon>lamiids</taxon>
        <taxon>Lamiales</taxon>
        <taxon>Gesneriaceae</taxon>
        <taxon>Didymocarpoideae</taxon>
        <taxon>Trichosporeae</taxon>
        <taxon>Loxocarpinae</taxon>
        <taxon>Dorcoceras</taxon>
    </lineage>
</organism>
<dbReference type="SMART" id="SM00327">
    <property type="entry name" value="VWA"/>
    <property type="match status" value="1"/>
</dbReference>
<evidence type="ECO:0000259" key="1">
    <source>
        <dbReference type="PROSITE" id="PS50234"/>
    </source>
</evidence>
<dbReference type="InterPro" id="IPR002035">
    <property type="entry name" value="VWF_A"/>
</dbReference>
<reference evidence="2 3" key="1">
    <citation type="journal article" date="2015" name="Proc. Natl. Acad. Sci. U.S.A.">
        <title>The resurrection genome of Boea hygrometrica: A blueprint for survival of dehydration.</title>
        <authorList>
            <person name="Xiao L."/>
            <person name="Yang G."/>
            <person name="Zhang L."/>
            <person name="Yang X."/>
            <person name="Zhao S."/>
            <person name="Ji Z."/>
            <person name="Zhou Q."/>
            <person name="Hu M."/>
            <person name="Wang Y."/>
            <person name="Chen M."/>
            <person name="Xu Y."/>
            <person name="Jin H."/>
            <person name="Xiao X."/>
            <person name="Hu G."/>
            <person name="Bao F."/>
            <person name="Hu Y."/>
            <person name="Wan P."/>
            <person name="Li L."/>
            <person name="Deng X."/>
            <person name="Kuang T."/>
            <person name="Xiang C."/>
            <person name="Zhu J.K."/>
            <person name="Oliver M.J."/>
            <person name="He Y."/>
        </authorList>
    </citation>
    <scope>NUCLEOTIDE SEQUENCE [LARGE SCALE GENOMIC DNA]</scope>
    <source>
        <strain evidence="3">cv. XS01</strain>
    </source>
</reference>
<dbReference type="EMBL" id="KV012839">
    <property type="protein sequence ID" value="KZV24321.1"/>
    <property type="molecule type" value="Genomic_DNA"/>
</dbReference>
<dbReference type="Gene3D" id="3.40.50.410">
    <property type="entry name" value="von Willebrand factor, type A domain"/>
    <property type="match status" value="1"/>
</dbReference>
<dbReference type="OrthoDB" id="687730at2759"/>
<dbReference type="PROSITE" id="PS50234">
    <property type="entry name" value="VWFA"/>
    <property type="match status" value="1"/>
</dbReference>
<dbReference type="InterPro" id="IPR051266">
    <property type="entry name" value="CLCR"/>
</dbReference>
<dbReference type="Pfam" id="PF00092">
    <property type="entry name" value="VWA"/>
    <property type="match status" value="1"/>
</dbReference>
<dbReference type="SUPFAM" id="SSF53300">
    <property type="entry name" value="vWA-like"/>
    <property type="match status" value="1"/>
</dbReference>
<evidence type="ECO:0000313" key="3">
    <source>
        <dbReference type="Proteomes" id="UP000250235"/>
    </source>
</evidence>
<keyword evidence="3" id="KW-1185">Reference proteome</keyword>
<feature type="domain" description="VWFA" evidence="1">
    <location>
        <begin position="1"/>
        <end position="196"/>
    </location>
</feature>
<protein>
    <recommendedName>
        <fullName evidence="1">VWFA domain-containing protein</fullName>
    </recommendedName>
</protein>